<gene>
    <name evidence="2" type="ORF">PCOR1329_LOCUS47399</name>
</gene>
<feature type="region of interest" description="Disordered" evidence="1">
    <location>
        <begin position="15"/>
        <end position="43"/>
    </location>
</feature>
<dbReference type="Proteomes" id="UP001189429">
    <property type="component" value="Unassembled WGS sequence"/>
</dbReference>
<protein>
    <submittedName>
        <fullName evidence="2">Uncharacterized protein</fullName>
    </submittedName>
</protein>
<sequence>ANTLRWIARHGGNPKASHVGLIEDPPTRPGNAGSDGSLPPWPPARSLPPMGLFLRCLWLGGGGGRAARRLEGLPELHGDWGEVPPALVDALPEPQREEARARRLLHDEEAARDFAAAAEEDRGATDEV</sequence>
<dbReference type="EMBL" id="CAUYUJ010015712">
    <property type="protein sequence ID" value="CAK0857226.1"/>
    <property type="molecule type" value="Genomic_DNA"/>
</dbReference>
<evidence type="ECO:0000313" key="2">
    <source>
        <dbReference type="EMBL" id="CAK0857226.1"/>
    </source>
</evidence>
<keyword evidence="3" id="KW-1185">Reference proteome</keyword>
<name>A0ABN9UCP4_9DINO</name>
<reference evidence="2" key="1">
    <citation type="submission" date="2023-10" db="EMBL/GenBank/DDBJ databases">
        <authorList>
            <person name="Chen Y."/>
            <person name="Shah S."/>
            <person name="Dougan E. K."/>
            <person name="Thang M."/>
            <person name="Chan C."/>
        </authorList>
    </citation>
    <scope>NUCLEOTIDE SEQUENCE [LARGE SCALE GENOMIC DNA]</scope>
</reference>
<evidence type="ECO:0000256" key="1">
    <source>
        <dbReference type="SAM" id="MobiDB-lite"/>
    </source>
</evidence>
<proteinExistence type="predicted"/>
<evidence type="ECO:0000313" key="3">
    <source>
        <dbReference type="Proteomes" id="UP001189429"/>
    </source>
</evidence>
<feature type="non-terminal residue" evidence="2">
    <location>
        <position position="1"/>
    </location>
</feature>
<accession>A0ABN9UCP4</accession>
<organism evidence="2 3">
    <name type="scientific">Prorocentrum cordatum</name>
    <dbReference type="NCBI Taxonomy" id="2364126"/>
    <lineage>
        <taxon>Eukaryota</taxon>
        <taxon>Sar</taxon>
        <taxon>Alveolata</taxon>
        <taxon>Dinophyceae</taxon>
        <taxon>Prorocentrales</taxon>
        <taxon>Prorocentraceae</taxon>
        <taxon>Prorocentrum</taxon>
    </lineage>
</organism>
<comment type="caution">
    <text evidence="2">The sequence shown here is derived from an EMBL/GenBank/DDBJ whole genome shotgun (WGS) entry which is preliminary data.</text>
</comment>